<sequence>MMEDSMISLPPELWSQICQSLAFKNVCAMRLSCRAMNIGTYHYFADKTFHDFYLTLTSEGLRALEYVARHEIFSQHVKRLWIVPSLFLADYTWTLDEMKRPIEVQDDLQKRRRHFQPLTRNLARLLGKSKVTAVESPAPSLSNEPCLTSLSELAIEDRYLIYKDAVIDHFRVLLSSPGETSTERTRLQDTLENCLPLLSNLHTTGLRNYTGHPDYDAKRFPKVMRGTRSLQRQLGFNPVHPMNRQDALGTTHTRITALETCGGMMVDDGISLTPSEEEALIPIFQQLQELSVQISSAHTQESERQSLCEAEEQVAFLVRESAIWEERKNSLEIKKNRLLPLLAKAAPGIQTLDLTMHPASTRILSFCQKQDEDGLDLADAHFDWIAEHFKFSRLSVLSLKNIVTTVSSFKEFLKTALSTLTHVTLDYLIWTSDLKIPRSERRRFKEEGVRICQELLAYLRNHSRIQSLSMDFIGIFPLS</sequence>
<name>A0A0G4PNI1_PENC3</name>
<evidence type="ECO:0000313" key="2">
    <source>
        <dbReference type="Proteomes" id="UP000053732"/>
    </source>
</evidence>
<organism evidence="1 2">
    <name type="scientific">Penicillium camemberti (strain FM 013)</name>
    <dbReference type="NCBI Taxonomy" id="1429867"/>
    <lineage>
        <taxon>Eukaryota</taxon>
        <taxon>Fungi</taxon>
        <taxon>Dikarya</taxon>
        <taxon>Ascomycota</taxon>
        <taxon>Pezizomycotina</taxon>
        <taxon>Eurotiomycetes</taxon>
        <taxon>Eurotiomycetidae</taxon>
        <taxon>Eurotiales</taxon>
        <taxon>Aspergillaceae</taxon>
        <taxon>Penicillium</taxon>
    </lineage>
</organism>
<dbReference type="EMBL" id="HG793156">
    <property type="protein sequence ID" value="CRL27733.1"/>
    <property type="molecule type" value="Genomic_DNA"/>
</dbReference>
<dbReference type="AlphaFoldDB" id="A0A0G4PNI1"/>
<reference evidence="1 2" key="1">
    <citation type="journal article" date="2014" name="Nat. Commun.">
        <title>Multiple recent horizontal transfers of a large genomic region in cheese making fungi.</title>
        <authorList>
            <person name="Cheeseman K."/>
            <person name="Ropars J."/>
            <person name="Renault P."/>
            <person name="Dupont J."/>
            <person name="Gouzy J."/>
            <person name="Branca A."/>
            <person name="Abraham A.L."/>
            <person name="Ceppi M."/>
            <person name="Conseiller E."/>
            <person name="Debuchy R."/>
            <person name="Malagnac F."/>
            <person name="Goarin A."/>
            <person name="Silar P."/>
            <person name="Lacoste S."/>
            <person name="Sallet E."/>
            <person name="Bensimon A."/>
            <person name="Giraud T."/>
            <person name="Brygoo Y."/>
        </authorList>
    </citation>
    <scope>NUCLEOTIDE SEQUENCE [LARGE SCALE GENOMIC DNA]</scope>
    <source>
        <strain evidence="2">FM 013</strain>
    </source>
</reference>
<protein>
    <submittedName>
        <fullName evidence="1">Str. FM013</fullName>
    </submittedName>
</protein>
<keyword evidence="2" id="KW-1185">Reference proteome</keyword>
<proteinExistence type="predicted"/>
<gene>
    <name evidence="1" type="ORF">PCAMFM013_S023g000191</name>
</gene>
<dbReference type="Proteomes" id="UP000053732">
    <property type="component" value="Unassembled WGS sequence"/>
</dbReference>
<evidence type="ECO:0000313" key="1">
    <source>
        <dbReference type="EMBL" id="CRL27733.1"/>
    </source>
</evidence>
<accession>A0A0G4PNI1</accession>